<evidence type="ECO:0000313" key="3">
    <source>
        <dbReference type="Proteomes" id="UP000319715"/>
    </source>
</evidence>
<reference evidence="2 3" key="1">
    <citation type="submission" date="2019-06" db="EMBL/GenBank/DDBJ databases">
        <title>Pantoea dispersa Assembly.</title>
        <authorList>
            <person name="Wang J."/>
        </authorList>
    </citation>
    <scope>NUCLEOTIDE SEQUENCE [LARGE SCALE GENOMIC DNA]</scope>
    <source>
        <strain evidence="3">bio</strain>
    </source>
</reference>
<feature type="domain" description="Bacterial Ig-like" evidence="1">
    <location>
        <begin position="73"/>
        <end position="116"/>
    </location>
</feature>
<protein>
    <submittedName>
        <fullName evidence="2">Flagellar hook-length control protein FliK</fullName>
    </submittedName>
</protein>
<evidence type="ECO:0000313" key="2">
    <source>
        <dbReference type="EMBL" id="TQC55690.1"/>
    </source>
</evidence>
<dbReference type="Proteomes" id="UP000319715">
    <property type="component" value="Unassembled WGS sequence"/>
</dbReference>
<keyword evidence="2" id="KW-0966">Cell projection</keyword>
<proteinExistence type="predicted"/>
<feature type="domain" description="Bacterial Ig-like" evidence="1">
    <location>
        <begin position="1"/>
        <end position="66"/>
    </location>
</feature>
<feature type="non-terminal residue" evidence="2">
    <location>
        <position position="116"/>
    </location>
</feature>
<dbReference type="Pfam" id="PF19078">
    <property type="entry name" value="Big_12"/>
    <property type="match status" value="2"/>
</dbReference>
<accession>A0ABY2ZQE1</accession>
<dbReference type="InterPro" id="IPR044048">
    <property type="entry name" value="Big_12"/>
</dbReference>
<dbReference type="PANTHER" id="PTHR34677:SF3">
    <property type="entry name" value="BACTERIAL IG-LIKE DOMAIN-CONTAINING PROTEIN"/>
    <property type="match status" value="1"/>
</dbReference>
<keyword evidence="3" id="KW-1185">Reference proteome</keyword>
<keyword evidence="2" id="KW-0282">Flagellum</keyword>
<dbReference type="EMBL" id="VICF01000230">
    <property type="protein sequence ID" value="TQC55690.1"/>
    <property type="molecule type" value="Genomic_DNA"/>
</dbReference>
<keyword evidence="2" id="KW-0969">Cilium</keyword>
<feature type="non-terminal residue" evidence="2">
    <location>
        <position position="1"/>
    </location>
</feature>
<evidence type="ECO:0000259" key="1">
    <source>
        <dbReference type="Pfam" id="PF19078"/>
    </source>
</evidence>
<gene>
    <name evidence="2" type="ORF">FK492_24495</name>
</gene>
<dbReference type="PANTHER" id="PTHR34677">
    <property type="match status" value="1"/>
</dbReference>
<sequence length="116" mass="11245">TFSEAVTGFDATDVAVAGGTLTGLTTTDGVTWTATFTQDGTATPPSLSVANGTYTDLAGNAGSGASLAGLTADITPPTLAISASDLNLSVGESTTVTFTFSEAVTGFDATDVAVAG</sequence>
<name>A0ABY2ZQE1_9GAMM</name>
<dbReference type="RefSeq" id="WP_220094810.1">
    <property type="nucleotide sequence ID" value="NZ_VICF01000230.1"/>
</dbReference>
<comment type="caution">
    <text evidence="2">The sequence shown here is derived from an EMBL/GenBank/DDBJ whole genome shotgun (WGS) entry which is preliminary data.</text>
</comment>
<organism evidence="2 3">
    <name type="scientific">Pantoea dispersa</name>
    <dbReference type="NCBI Taxonomy" id="59814"/>
    <lineage>
        <taxon>Bacteria</taxon>
        <taxon>Pseudomonadati</taxon>
        <taxon>Pseudomonadota</taxon>
        <taxon>Gammaproteobacteria</taxon>
        <taxon>Enterobacterales</taxon>
        <taxon>Erwiniaceae</taxon>
        <taxon>Pantoea</taxon>
    </lineage>
</organism>